<comment type="caution">
    <text evidence="1">The sequence shown here is derived from an EMBL/GenBank/DDBJ whole genome shotgun (WGS) entry which is preliminary data.</text>
</comment>
<dbReference type="AlphaFoldDB" id="A0A367ZM63"/>
<evidence type="ECO:0000313" key="2">
    <source>
        <dbReference type="Proteomes" id="UP000252355"/>
    </source>
</evidence>
<gene>
    <name evidence="1" type="ORF">OZSIB_0322</name>
</gene>
<dbReference type="Proteomes" id="UP000252355">
    <property type="component" value="Unassembled WGS sequence"/>
</dbReference>
<proteinExistence type="predicted"/>
<accession>A0A367ZM63</accession>
<protein>
    <submittedName>
        <fullName evidence="1">Uncharacterized protein</fullName>
    </submittedName>
</protein>
<sequence>METVRTVVESLIRLIKAEIDPDAVLVAADDVFEVPNVPSLILQGPTLAENGDRRTMAHIVEKDVPNLVYEQCRHPRLYHLDFDVIVTAGHEGDLLDLQERVARFYQLHPVLAVEDRGFLNLTEIVPLGGLRRVNLSNLRQSSGRCRIEDCPVYDGLVETGPLIKDRRFEFRDGVEEDRLHTP</sequence>
<reference evidence="1 2" key="1">
    <citation type="submission" date="2018-05" db="EMBL/GenBank/DDBJ databases">
        <title>A metagenomic window into the 2 km-deep terrestrial subsurface aquifer revealed taxonomically and functionally diverse microbial community comprising novel uncultured bacterial lineages.</title>
        <authorList>
            <person name="Kadnikov V.V."/>
            <person name="Mardanov A.V."/>
            <person name="Beletsky A.V."/>
            <person name="Banks D."/>
            <person name="Pimenov N.V."/>
            <person name="Frank Y.A."/>
            <person name="Karnachuk O.V."/>
            <person name="Ravin N.V."/>
        </authorList>
    </citation>
    <scope>NUCLEOTIDE SEQUENCE [LARGE SCALE GENOMIC DNA]</scope>
    <source>
        <strain evidence="1">BY5</strain>
    </source>
</reference>
<organism evidence="1 2">
    <name type="scientific">Candidatus Ozemobacter sibiricus</name>
    <dbReference type="NCBI Taxonomy" id="2268124"/>
    <lineage>
        <taxon>Bacteria</taxon>
        <taxon>Candidatus Ozemobacteria</taxon>
        <taxon>Candidatus Ozemobacterales</taxon>
        <taxon>Candidatus Ozemobacteraceae</taxon>
        <taxon>Candidatus Ozemobacter</taxon>
    </lineage>
</organism>
<dbReference type="EMBL" id="QOQW01000015">
    <property type="protein sequence ID" value="RCK79208.1"/>
    <property type="molecule type" value="Genomic_DNA"/>
</dbReference>
<name>A0A367ZM63_9BACT</name>
<evidence type="ECO:0000313" key="1">
    <source>
        <dbReference type="EMBL" id="RCK79208.1"/>
    </source>
</evidence>